<dbReference type="PANTHER" id="PTHR44566:SF1">
    <property type="entry name" value="WD REPEAT-CONTAINING PROTEIN 25"/>
    <property type="match status" value="1"/>
</dbReference>
<dbReference type="Gene3D" id="2.130.10.10">
    <property type="entry name" value="YVTN repeat-like/Quinoprotein amine dehydrogenase"/>
    <property type="match status" value="1"/>
</dbReference>
<comment type="caution">
    <text evidence="1">The sequence shown here is derived from an EMBL/GenBank/DDBJ whole genome shotgun (WGS) entry which is preliminary data.</text>
</comment>
<name>A0A4Z2F7K4_9TELE</name>
<dbReference type="AlphaFoldDB" id="A0A4Z2F7K4"/>
<dbReference type="InterPro" id="IPR036322">
    <property type="entry name" value="WD40_repeat_dom_sf"/>
</dbReference>
<dbReference type="InterPro" id="IPR053053">
    <property type="entry name" value="WD_repeat_protein"/>
</dbReference>
<reference evidence="1 2" key="1">
    <citation type="submission" date="2019-03" db="EMBL/GenBank/DDBJ databases">
        <title>First draft genome of Liparis tanakae, snailfish: a comprehensive survey of snailfish specific genes.</title>
        <authorList>
            <person name="Kim W."/>
            <person name="Song I."/>
            <person name="Jeong J.-H."/>
            <person name="Kim D."/>
            <person name="Kim S."/>
            <person name="Ryu S."/>
            <person name="Song J.Y."/>
            <person name="Lee S.K."/>
        </authorList>
    </citation>
    <scope>NUCLEOTIDE SEQUENCE [LARGE SCALE GENOMIC DNA]</scope>
    <source>
        <tissue evidence="1">Muscle</tissue>
    </source>
</reference>
<dbReference type="SMART" id="SM00320">
    <property type="entry name" value="WD40"/>
    <property type="match status" value="2"/>
</dbReference>
<dbReference type="InterPro" id="IPR001680">
    <property type="entry name" value="WD40_rpt"/>
</dbReference>
<keyword evidence="2" id="KW-1185">Reference proteome</keyword>
<dbReference type="SUPFAM" id="SSF50978">
    <property type="entry name" value="WD40 repeat-like"/>
    <property type="match status" value="1"/>
</dbReference>
<dbReference type="Proteomes" id="UP000314294">
    <property type="component" value="Unassembled WGS sequence"/>
</dbReference>
<evidence type="ECO:0000313" key="1">
    <source>
        <dbReference type="EMBL" id="TNN36302.1"/>
    </source>
</evidence>
<dbReference type="InterPro" id="IPR015943">
    <property type="entry name" value="WD40/YVTN_repeat-like_dom_sf"/>
</dbReference>
<dbReference type="PANTHER" id="PTHR44566">
    <property type="entry name" value="TRANSDUCIN/WD40 REPEAT-LIKE SUPERFAMILY PROTEIN"/>
    <property type="match status" value="1"/>
</dbReference>
<organism evidence="1 2">
    <name type="scientific">Liparis tanakae</name>
    <name type="common">Tanaka's snailfish</name>
    <dbReference type="NCBI Taxonomy" id="230148"/>
    <lineage>
        <taxon>Eukaryota</taxon>
        <taxon>Metazoa</taxon>
        <taxon>Chordata</taxon>
        <taxon>Craniata</taxon>
        <taxon>Vertebrata</taxon>
        <taxon>Euteleostomi</taxon>
        <taxon>Actinopterygii</taxon>
        <taxon>Neopterygii</taxon>
        <taxon>Teleostei</taxon>
        <taxon>Neoteleostei</taxon>
        <taxon>Acanthomorphata</taxon>
        <taxon>Eupercaria</taxon>
        <taxon>Perciformes</taxon>
        <taxon>Cottioidei</taxon>
        <taxon>Cottales</taxon>
        <taxon>Liparidae</taxon>
        <taxon>Liparis</taxon>
    </lineage>
</organism>
<evidence type="ECO:0000313" key="2">
    <source>
        <dbReference type="Proteomes" id="UP000314294"/>
    </source>
</evidence>
<dbReference type="EMBL" id="SRLO01001635">
    <property type="protein sequence ID" value="TNN36302.1"/>
    <property type="molecule type" value="Genomic_DNA"/>
</dbReference>
<dbReference type="Pfam" id="PF00400">
    <property type="entry name" value="WD40"/>
    <property type="match status" value="1"/>
</dbReference>
<protein>
    <submittedName>
        <fullName evidence="1">WD repeat-containing protein 25</fullName>
    </submittedName>
</protein>
<proteinExistence type="predicted"/>
<dbReference type="OrthoDB" id="256303at2759"/>
<sequence>MMHVEADAPPLTHAALCLQVEGYAVQCEFSPDGSILASGSSSGSAHFYDFHSARLLHTLLAHSRPCLGVAQHHLLPATAATCDWAGEIKVWH</sequence>
<accession>A0A4Z2F7K4</accession>
<gene>
    <name evidence="1" type="primary">WDR25_0</name>
    <name evidence="1" type="ORF">EYF80_053540</name>
</gene>